<feature type="domain" description="MurNAc-LAA" evidence="4">
    <location>
        <begin position="189"/>
        <end position="307"/>
    </location>
</feature>
<feature type="non-terminal residue" evidence="5">
    <location>
        <position position="1"/>
    </location>
</feature>
<evidence type="ECO:0000256" key="1">
    <source>
        <dbReference type="ARBA" id="ARBA00001561"/>
    </source>
</evidence>
<proteinExistence type="predicted"/>
<dbReference type="EMBL" id="DSDO01000114">
    <property type="protein sequence ID" value="HDR46391.1"/>
    <property type="molecule type" value="Genomic_DNA"/>
</dbReference>
<dbReference type="PANTHER" id="PTHR30404:SF0">
    <property type="entry name" value="N-ACETYLMURAMOYL-L-ALANINE AMIDASE AMIC"/>
    <property type="match status" value="1"/>
</dbReference>
<name>A0A831LDV1_9BACT</name>
<organism evidence="5">
    <name type="scientific">Geoalkalibacter subterraneus</name>
    <dbReference type="NCBI Taxonomy" id="483547"/>
    <lineage>
        <taxon>Bacteria</taxon>
        <taxon>Pseudomonadati</taxon>
        <taxon>Thermodesulfobacteriota</taxon>
        <taxon>Desulfuromonadia</taxon>
        <taxon>Desulfuromonadales</taxon>
        <taxon>Geoalkalibacteraceae</taxon>
        <taxon>Geoalkalibacter</taxon>
    </lineage>
</organism>
<dbReference type="SMART" id="SM00646">
    <property type="entry name" value="Ami_3"/>
    <property type="match status" value="1"/>
</dbReference>
<dbReference type="InterPro" id="IPR050695">
    <property type="entry name" value="N-acetylmuramoyl_amidase_3"/>
</dbReference>
<dbReference type="GO" id="GO:0008745">
    <property type="term" value="F:N-acetylmuramoyl-L-alanine amidase activity"/>
    <property type="evidence" value="ECO:0007669"/>
    <property type="project" value="UniProtKB-EC"/>
</dbReference>
<dbReference type="Proteomes" id="UP000886162">
    <property type="component" value="Unassembled WGS sequence"/>
</dbReference>
<evidence type="ECO:0000256" key="2">
    <source>
        <dbReference type="ARBA" id="ARBA00011901"/>
    </source>
</evidence>
<evidence type="ECO:0000313" key="5">
    <source>
        <dbReference type="EMBL" id="HDR46391.1"/>
    </source>
</evidence>
<dbReference type="SUPFAM" id="SSF55383">
    <property type="entry name" value="Copper amine oxidase, domain N"/>
    <property type="match status" value="1"/>
</dbReference>
<accession>A0A831LDV1</accession>
<dbReference type="Pfam" id="PF01520">
    <property type="entry name" value="Amidase_3"/>
    <property type="match status" value="1"/>
</dbReference>
<dbReference type="GO" id="GO:0009253">
    <property type="term" value="P:peptidoglycan catabolic process"/>
    <property type="evidence" value="ECO:0007669"/>
    <property type="project" value="InterPro"/>
</dbReference>
<comment type="catalytic activity">
    <reaction evidence="1">
        <text>Hydrolyzes the link between N-acetylmuramoyl residues and L-amino acid residues in certain cell-wall glycopeptides.</text>
        <dbReference type="EC" id="3.5.1.28"/>
    </reaction>
</comment>
<dbReference type="CDD" id="cd02696">
    <property type="entry name" value="MurNAc-LAA"/>
    <property type="match status" value="1"/>
</dbReference>
<dbReference type="InterPro" id="IPR002508">
    <property type="entry name" value="MurNAc-LAA_cat"/>
</dbReference>
<protein>
    <recommendedName>
        <fullName evidence="2">N-acetylmuramoyl-L-alanine amidase</fullName>
        <ecNumber evidence="2">3.5.1.28</ecNumber>
    </recommendedName>
</protein>
<comment type="caution">
    <text evidence="5">The sequence shown here is derived from an EMBL/GenBank/DDBJ whole genome shotgun (WGS) entry which is preliminary data.</text>
</comment>
<dbReference type="SUPFAM" id="SSF53187">
    <property type="entry name" value="Zn-dependent exopeptidases"/>
    <property type="match status" value="1"/>
</dbReference>
<dbReference type="AlphaFoldDB" id="A0A831LDV1"/>
<keyword evidence="3" id="KW-0378">Hydrolase</keyword>
<reference evidence="5" key="1">
    <citation type="journal article" date="2020" name="mSystems">
        <title>Genome- and Community-Level Interaction Insights into Carbon Utilization and Element Cycling Functions of Hydrothermarchaeota in Hydrothermal Sediment.</title>
        <authorList>
            <person name="Zhou Z."/>
            <person name="Liu Y."/>
            <person name="Xu W."/>
            <person name="Pan J."/>
            <person name="Luo Z.H."/>
            <person name="Li M."/>
        </authorList>
    </citation>
    <scope>NUCLEOTIDE SEQUENCE [LARGE SCALE GENOMIC DNA]</scope>
    <source>
        <strain evidence="5">SpSt-1220</strain>
    </source>
</reference>
<dbReference type="Gene3D" id="3.40.630.40">
    <property type="entry name" value="Zn-dependent exopeptidases"/>
    <property type="match status" value="1"/>
</dbReference>
<dbReference type="EC" id="3.5.1.28" evidence="2"/>
<gene>
    <name evidence="5" type="ORF">ENN94_01675</name>
</gene>
<evidence type="ECO:0000256" key="3">
    <source>
        <dbReference type="ARBA" id="ARBA00022801"/>
    </source>
</evidence>
<dbReference type="GO" id="GO:0030288">
    <property type="term" value="C:outer membrane-bounded periplasmic space"/>
    <property type="evidence" value="ECO:0007669"/>
    <property type="project" value="TreeGrafter"/>
</dbReference>
<evidence type="ECO:0000259" key="4">
    <source>
        <dbReference type="SMART" id="SM00646"/>
    </source>
</evidence>
<dbReference type="InterPro" id="IPR036582">
    <property type="entry name" value="Mao_N_sf"/>
</dbReference>
<dbReference type="PANTHER" id="PTHR30404">
    <property type="entry name" value="N-ACETYLMURAMOYL-L-ALANINE AMIDASE"/>
    <property type="match status" value="1"/>
</dbReference>
<sequence>DQTFFVAIEDVLAAVGRTGEWDSVKHVYRFDSPRGSVVIAPGSQFVRVDGSYRPLSRKPRFIDSRLRVPEEFVTRHLPDLIRTPIYYRNLTSREDIEEAEPGTLDRLFAMLLRREASSSRSARLRALALDPGHGGFDTGTIGLDGVQEKEVALATARQLAKITKMRLGVPVYLSRDADYAVTPAQRLEPALKQEVDALLILHAQASWDVSVDGAALIVRPQEEFEGERIDAERGDSMRLARQIQLSLEAAGIETSGIYQAALPALGRGNLPTVLVELGYLTNTKDHARLVTDAGRETIAQALYDGLQNFIRKNEETAP</sequence>